<dbReference type="RefSeq" id="WP_143131442.1">
    <property type="nucleotide sequence ID" value="NZ_FZOT01000026.1"/>
</dbReference>
<dbReference type="Proteomes" id="UP000198284">
    <property type="component" value="Unassembled WGS sequence"/>
</dbReference>
<gene>
    <name evidence="1" type="ORF">SAMN06265795_12648</name>
</gene>
<name>A0A239LTK0_9BURK</name>
<reference evidence="1 2" key="1">
    <citation type="submission" date="2017-06" db="EMBL/GenBank/DDBJ databases">
        <authorList>
            <person name="Kim H.J."/>
            <person name="Triplett B.A."/>
        </authorList>
    </citation>
    <scope>NUCLEOTIDE SEQUENCE [LARGE SCALE GENOMIC DNA]</scope>
    <source>
        <strain evidence="1 2">U15</strain>
    </source>
</reference>
<sequence>MAIDTSMYGSIQPLKMENPLNALTQAMQVRGLQDQNALVQYKLSQAQRNDAVEEKARNVLARNGGDLNSAINSLMSEGLAEKALALKKLQLEQSEKESTIAKNKSAAGKTDMEMTAAAFKLHQQQVNNVATPQDAEAWTAAAYADPAIRPFMERFGPLDQAIARIRQNLTTPEALQKWKMGTSLSAEDLMKYTEPDANAKLQSSTSIRNTDATNATSRANNAATNATTMRGQNLTDARAREQVAAGKTQYDSERGGVVNFATGEFRPVTQGGAPLPSKDAGQKRDDAKSVLNLLDIADPLIDKSTQGMIGSVVDQAARSVGKSLPGDQAAAQLKALEGMLISKMPKMSGPQSDKDVLLYRQMAGQIGDVNTPAATKKAAIQTIRQINQKYLQDNGGAPAASGNIKFLGFE</sequence>
<dbReference type="EMBL" id="FZOT01000026">
    <property type="protein sequence ID" value="SNT33771.1"/>
    <property type="molecule type" value="Genomic_DNA"/>
</dbReference>
<proteinExistence type="predicted"/>
<dbReference type="OrthoDB" id="8858031at2"/>
<evidence type="ECO:0000313" key="1">
    <source>
        <dbReference type="EMBL" id="SNT33771.1"/>
    </source>
</evidence>
<keyword evidence="2" id="KW-1185">Reference proteome</keyword>
<accession>A0A239LTK0</accession>
<evidence type="ECO:0000313" key="2">
    <source>
        <dbReference type="Proteomes" id="UP000198284"/>
    </source>
</evidence>
<protein>
    <submittedName>
        <fullName evidence="1">Uncharacterized protein</fullName>
    </submittedName>
</protein>
<organism evidence="1 2">
    <name type="scientific">Noviherbaspirillum humi</name>
    <dbReference type="NCBI Taxonomy" id="1688639"/>
    <lineage>
        <taxon>Bacteria</taxon>
        <taxon>Pseudomonadati</taxon>
        <taxon>Pseudomonadota</taxon>
        <taxon>Betaproteobacteria</taxon>
        <taxon>Burkholderiales</taxon>
        <taxon>Oxalobacteraceae</taxon>
        <taxon>Noviherbaspirillum</taxon>
    </lineage>
</organism>
<dbReference type="AlphaFoldDB" id="A0A239LTK0"/>